<evidence type="ECO:0000313" key="2">
    <source>
        <dbReference type="EMBL" id="RNF62178.1"/>
    </source>
</evidence>
<dbReference type="RefSeq" id="WP_123103743.1">
    <property type="nucleotide sequence ID" value="NZ_CP127527.1"/>
</dbReference>
<feature type="transmembrane region" description="Helical" evidence="1">
    <location>
        <begin position="408"/>
        <end position="427"/>
    </location>
</feature>
<accession>A0A3M8R0S5</accession>
<name>A0A3M8R0S5_9PROT</name>
<evidence type="ECO:0000256" key="1">
    <source>
        <dbReference type="SAM" id="Phobius"/>
    </source>
</evidence>
<dbReference type="InterPro" id="IPR007383">
    <property type="entry name" value="DUF445"/>
</dbReference>
<dbReference type="Pfam" id="PF04286">
    <property type="entry name" value="DUF445"/>
    <property type="match status" value="1"/>
</dbReference>
<dbReference type="AlphaFoldDB" id="A0A3M8R0S5"/>
<dbReference type="PANTHER" id="PTHR38442">
    <property type="entry name" value="INNER MEMBRANE PROTEIN-RELATED"/>
    <property type="match status" value="1"/>
</dbReference>
<feature type="transmembrane region" description="Helical" evidence="1">
    <location>
        <begin position="17"/>
        <end position="34"/>
    </location>
</feature>
<sequence length="428" mass="47790">MAAGGKPETLRRMQGRALALLALAVLLFGVALWHGQEGPWAWVGAFAEAAIVGALADWFAVVALFRHPLGLPIPHTAIIPRNKARIAGKLAAFVRDQFLETEAIVGLVRRLNPAGTVAVWLQKKENAELLGRHLLVVVQEALHFVDDIRVRDALRETLRRQLGQINLAQMAGQILDTLTREHRHQELLEDGIQRLSRWLDQGETQQDIAETLREVLKRAYPTLFAWMGAVVDPAVLCQNLAENLVSASNKLLQEIAADPEHPRRQAFAAWVDDFIQRLKHDPRFQERAERWKGEILDHPALHDYVNGLWADLQGWLAADLERPDSRIHQRLVAGAGGLGAFLAEHEPLRAAINEHLEQGVRRLAEPLRDGAARHIADTIHAWRDEDLVRQMEWSVGTDLQYIRINGTLVGGLIGLGIHATVLAAAFLR</sequence>
<dbReference type="EMBL" id="RIZI01000164">
    <property type="protein sequence ID" value="RNF62178.1"/>
    <property type="molecule type" value="Genomic_DNA"/>
</dbReference>
<keyword evidence="1" id="KW-0472">Membrane</keyword>
<dbReference type="GO" id="GO:0005886">
    <property type="term" value="C:plasma membrane"/>
    <property type="evidence" value="ECO:0007669"/>
    <property type="project" value="TreeGrafter"/>
</dbReference>
<dbReference type="PANTHER" id="PTHR38442:SF1">
    <property type="entry name" value="INNER MEMBRANE PROTEIN"/>
    <property type="match status" value="1"/>
</dbReference>
<comment type="caution">
    <text evidence="2">The sequence shown here is derived from an EMBL/GenBank/DDBJ whole genome shotgun (WGS) entry which is preliminary data.</text>
</comment>
<reference evidence="2" key="1">
    <citation type="submission" date="2018-10" db="EMBL/GenBank/DDBJ databases">
        <title>Acidithiobacillus sulfuriphilus sp. nov.: an extremely acidophilic sulfur-oxidizing chemolithotroph isolated from a neutral pH environment.</title>
        <authorList>
            <person name="Falagan C."/>
            <person name="Moya-Beltran A."/>
            <person name="Quatrini R."/>
            <person name="Johnson D.B."/>
        </authorList>
    </citation>
    <scope>NUCLEOTIDE SEQUENCE [LARGE SCALE GENOMIC DNA]</scope>
    <source>
        <strain evidence="2">CJ-2</strain>
    </source>
</reference>
<feature type="transmembrane region" description="Helical" evidence="1">
    <location>
        <begin position="40"/>
        <end position="65"/>
    </location>
</feature>
<protein>
    <submittedName>
        <fullName evidence="2">DUF445 domain-containing protein</fullName>
    </submittedName>
</protein>
<proteinExistence type="predicted"/>
<gene>
    <name evidence="2" type="ORF">EC580_07580</name>
</gene>
<dbReference type="OrthoDB" id="9769590at2"/>
<keyword evidence="1" id="KW-0812">Transmembrane</keyword>
<keyword evidence="1" id="KW-1133">Transmembrane helix</keyword>
<organism evidence="2">
    <name type="scientific">Acidithiobacillus sulfuriphilus</name>
    <dbReference type="NCBI Taxonomy" id="1867749"/>
    <lineage>
        <taxon>Bacteria</taxon>
        <taxon>Pseudomonadati</taxon>
        <taxon>Pseudomonadota</taxon>
        <taxon>Acidithiobacillia</taxon>
        <taxon>Acidithiobacillales</taxon>
        <taxon>Acidithiobacillaceae</taxon>
        <taxon>Acidithiobacillus</taxon>
    </lineage>
</organism>